<evidence type="ECO:0000313" key="3">
    <source>
        <dbReference type="Proteomes" id="UP000515734"/>
    </source>
</evidence>
<dbReference type="AlphaFoldDB" id="A0A6S6P0B6"/>
<evidence type="ECO:0000313" key="2">
    <source>
        <dbReference type="EMBL" id="BCI50921.1"/>
    </source>
</evidence>
<proteinExistence type="predicted"/>
<dbReference type="EMBL" id="AP023287">
    <property type="protein sequence ID" value="BCI50921.1"/>
    <property type="molecule type" value="Genomic_DNA"/>
</dbReference>
<reference evidence="2 3" key="1">
    <citation type="submission" date="2020-07" db="EMBL/GenBank/DDBJ databases">
        <title>Complete genome sequence of Mycolicibacterium litorale like strain isolated from cardiac implantable electronic device infection.</title>
        <authorList>
            <person name="Fukano H."/>
            <person name="Miyama H."/>
            <person name="Hoshino Y."/>
        </authorList>
    </citation>
    <scope>NUCLEOTIDE SEQUENCE [LARGE SCALE GENOMIC DNA]</scope>
    <source>
        <strain evidence="2 3">NIIDNTM18</strain>
    </source>
</reference>
<feature type="region of interest" description="Disordered" evidence="1">
    <location>
        <begin position="1"/>
        <end position="55"/>
    </location>
</feature>
<dbReference type="Proteomes" id="UP000515734">
    <property type="component" value="Chromosome"/>
</dbReference>
<name>A0A6S6P0B6_9MYCO</name>
<gene>
    <name evidence="2" type="ORF">NIIDNTM18_01990</name>
</gene>
<evidence type="ECO:0000256" key="1">
    <source>
        <dbReference type="SAM" id="MobiDB-lite"/>
    </source>
</evidence>
<protein>
    <submittedName>
        <fullName evidence="2">Uncharacterized protein</fullName>
    </submittedName>
</protein>
<sequence>MSGATTRPKRRLATNATAASRFPAGLGEGPDVAGAAGMDDELSPTVKPEPNLLGGSAEFANACASRRRSPIC</sequence>
<accession>A0A6S6P0B6</accession>
<organism evidence="2 3">
    <name type="scientific">Mycolicibacterium litorale</name>
    <dbReference type="NCBI Taxonomy" id="758802"/>
    <lineage>
        <taxon>Bacteria</taxon>
        <taxon>Bacillati</taxon>
        <taxon>Actinomycetota</taxon>
        <taxon>Actinomycetes</taxon>
        <taxon>Mycobacteriales</taxon>
        <taxon>Mycobacteriaceae</taxon>
        <taxon>Mycolicibacterium</taxon>
    </lineage>
</organism>